<keyword evidence="1" id="KW-1015">Disulfide bond</keyword>
<evidence type="ECO:0000256" key="3">
    <source>
        <dbReference type="SAM" id="Phobius"/>
    </source>
</evidence>
<dbReference type="InterPro" id="IPR000742">
    <property type="entry name" value="EGF"/>
</dbReference>
<dbReference type="PROSITE" id="PS00022">
    <property type="entry name" value="EGF_1"/>
    <property type="match status" value="1"/>
</dbReference>
<dbReference type="Pfam" id="PF00008">
    <property type="entry name" value="EGF"/>
    <property type="match status" value="1"/>
</dbReference>
<dbReference type="OrthoDB" id="7357196at2759"/>
<dbReference type="EMBL" id="CAJNOC010000091">
    <property type="protein sequence ID" value="CAF0714152.1"/>
    <property type="molecule type" value="Genomic_DNA"/>
</dbReference>
<comment type="caution">
    <text evidence="1">Lacks conserved residue(s) required for the propagation of feature annotation.</text>
</comment>
<organism evidence="5 6">
    <name type="scientific">Brachionus calyciflorus</name>
    <dbReference type="NCBI Taxonomy" id="104777"/>
    <lineage>
        <taxon>Eukaryota</taxon>
        <taxon>Metazoa</taxon>
        <taxon>Spiralia</taxon>
        <taxon>Gnathifera</taxon>
        <taxon>Rotifera</taxon>
        <taxon>Eurotatoria</taxon>
        <taxon>Monogononta</taxon>
        <taxon>Pseudotrocha</taxon>
        <taxon>Ploima</taxon>
        <taxon>Brachionidae</taxon>
        <taxon>Brachionus</taxon>
    </lineage>
</organism>
<keyword evidence="6" id="KW-1185">Reference proteome</keyword>
<evidence type="ECO:0000259" key="4">
    <source>
        <dbReference type="PROSITE" id="PS50026"/>
    </source>
</evidence>
<feature type="domain" description="EGF-like" evidence="4">
    <location>
        <begin position="119"/>
        <end position="160"/>
    </location>
</feature>
<feature type="region of interest" description="Disordered" evidence="2">
    <location>
        <begin position="215"/>
        <end position="266"/>
    </location>
</feature>
<accession>A0A813M6F6</accession>
<evidence type="ECO:0000313" key="6">
    <source>
        <dbReference type="Proteomes" id="UP000663879"/>
    </source>
</evidence>
<feature type="transmembrane region" description="Helical" evidence="3">
    <location>
        <begin position="6"/>
        <end position="24"/>
    </location>
</feature>
<dbReference type="Gene3D" id="2.10.25.10">
    <property type="entry name" value="Laminin"/>
    <property type="match status" value="1"/>
</dbReference>
<comment type="caution">
    <text evidence="5">The sequence shown here is derived from an EMBL/GenBank/DDBJ whole genome shotgun (WGS) entry which is preliminary data.</text>
</comment>
<dbReference type="AlphaFoldDB" id="A0A813M6F6"/>
<keyword evidence="3" id="KW-0472">Membrane</keyword>
<gene>
    <name evidence="5" type="ORF">OXX778_LOCUS1436</name>
</gene>
<feature type="compositionally biased region" description="Pro residues" evidence="2">
    <location>
        <begin position="218"/>
        <end position="228"/>
    </location>
</feature>
<reference evidence="5" key="1">
    <citation type="submission" date="2021-02" db="EMBL/GenBank/DDBJ databases">
        <authorList>
            <person name="Nowell W R."/>
        </authorList>
    </citation>
    <scope>NUCLEOTIDE SEQUENCE</scope>
    <source>
        <strain evidence="5">Ploen Becks lab</strain>
    </source>
</reference>
<evidence type="ECO:0000256" key="2">
    <source>
        <dbReference type="SAM" id="MobiDB-lite"/>
    </source>
</evidence>
<feature type="compositionally biased region" description="Low complexity" evidence="2">
    <location>
        <begin position="230"/>
        <end position="249"/>
    </location>
</feature>
<evidence type="ECO:0000256" key="1">
    <source>
        <dbReference type="PROSITE-ProRule" id="PRU00076"/>
    </source>
</evidence>
<keyword evidence="1" id="KW-0245">EGF-like domain</keyword>
<name>A0A813M6F6_9BILA</name>
<keyword evidence="3" id="KW-1133">Transmembrane helix</keyword>
<evidence type="ECO:0000313" key="5">
    <source>
        <dbReference type="EMBL" id="CAF0714152.1"/>
    </source>
</evidence>
<sequence length="356" mass="39131">MKKLYLNVFVFICFALFTNCLFINRNNTDLESSKVLNTTIRNESLKYQKKISRKKRAFDFTGGLAMGFGAYDYYNYYGDLVSDYSYDYYDWICSETSCQLCDILTSECCDPDVDVNCFLPDTCFNNPCLSGGTCITARTVDDRPDFTCVCLPGLTGKYCQLVNDYFLGAERLAMALLNPPAVLGGLSGVGLNIPAGQGAPPIPPALAVLNEMQRRLGPVPPPMPPGAPGAPGVPKSPGDPGNPDSSSSSAITPNGSPELGRSEQQGQRYNYQGQKNGANSNYRAYLQTTPYNVLQNGNDEYSISSTPTPNYQYNRQNSGMKILGAKRIVCPDGKIFNSEKKECTDFTLRQKKEETE</sequence>
<protein>
    <recommendedName>
        <fullName evidence="4">EGF-like domain-containing protein</fullName>
    </recommendedName>
</protein>
<dbReference type="CDD" id="cd00054">
    <property type="entry name" value="EGF_CA"/>
    <property type="match status" value="1"/>
</dbReference>
<proteinExistence type="predicted"/>
<feature type="disulfide bond" evidence="1">
    <location>
        <begin position="150"/>
        <end position="159"/>
    </location>
</feature>
<dbReference type="SUPFAM" id="SSF57196">
    <property type="entry name" value="EGF/Laminin"/>
    <property type="match status" value="1"/>
</dbReference>
<keyword evidence="3" id="KW-0812">Transmembrane</keyword>
<dbReference type="PROSITE" id="PS50026">
    <property type="entry name" value="EGF_3"/>
    <property type="match status" value="1"/>
</dbReference>
<dbReference type="Proteomes" id="UP000663879">
    <property type="component" value="Unassembled WGS sequence"/>
</dbReference>
<dbReference type="SMART" id="SM00181">
    <property type="entry name" value="EGF"/>
    <property type="match status" value="1"/>
</dbReference>